<dbReference type="InterPro" id="IPR058329">
    <property type="entry name" value="Arp1_N"/>
</dbReference>
<proteinExistence type="predicted"/>
<dbReference type="AlphaFoldDB" id="A0A8H7E6S8"/>
<keyword evidence="2" id="KW-0732">Signal</keyword>
<dbReference type="Pfam" id="PF26053">
    <property type="entry name" value="DUF8016"/>
    <property type="match status" value="1"/>
</dbReference>
<dbReference type="Proteomes" id="UP000606974">
    <property type="component" value="Unassembled WGS sequence"/>
</dbReference>
<evidence type="ECO:0000256" key="1">
    <source>
        <dbReference type="SAM" id="MobiDB-lite"/>
    </source>
</evidence>
<sequence length="652" mass="69394">MFLAVLALLVVVTSFFFSSPTSASLLTSTGSTIELDGIPYYVSTKSFASIPSTFYTQALADGKSMGTSWIPVTVVKAASVKLGTTELQSTLETFGDIDDVWTTSFLSAVLILGGTSYTSNTSTIFSGADAPSVVSSLPHGVGSEIPPGPYLISPTGDLYQPYRLYSDTQGAFTQPLISSLTVEGTYAALPATVTGIASPGIAVPSRLYYVKTPDKPLAGVRTGIKDIYDIAGVGTSDGNRAFYRLYPPRNVTALVVQRLIDAGAILVGKMKTSQFANGEIATADWVDYHEPFNPRGDGYQDTSSSSSGSGSGAGSYPWLDLTLGSDTGGSIRGPGQVQGVYGNRPTHGLVPLTGAMPLAPQLDTAGFLCRDPAIWTAAARAVYEGLPFYDQYPKRLQTIGFPTSETIAANTVVADTNTILLAFLAKIEAFLGTSATVLNYTALWDHTKPDSNLPPLSILLNRTYPTLISKEQTKNVRDPFYADYAAAYDGRLPFVDPVPLVRWRFGDSLPASELDVAVNNKTLFKNWWETHVLPPAVNNSATCSESLILYTSGANIVYRNMYLDPPVPPFGYDDSQISIFAEVPDFVVPLGVAAYESTITNHTEFLPVSVDIIAARGCDGLIFNLVEALLAAGIVSIPQAGRTASGGEILGR</sequence>
<evidence type="ECO:0000259" key="4">
    <source>
        <dbReference type="Pfam" id="PF26053"/>
    </source>
</evidence>
<name>A0A8H7E6S8_9EURO</name>
<reference evidence="5" key="1">
    <citation type="submission" date="2020-02" db="EMBL/GenBank/DDBJ databases">
        <authorList>
            <person name="Palmer J.M."/>
        </authorList>
    </citation>
    <scope>NUCLEOTIDE SEQUENCE</scope>
    <source>
        <strain evidence="5">EPUS1.4</strain>
        <tissue evidence="5">Thallus</tissue>
    </source>
</reference>
<evidence type="ECO:0008006" key="7">
    <source>
        <dbReference type="Google" id="ProtNLM"/>
    </source>
</evidence>
<feature type="chain" id="PRO_5034673927" description="Amidase domain-containing protein" evidence="2">
    <location>
        <begin position="24"/>
        <end position="652"/>
    </location>
</feature>
<dbReference type="EMBL" id="JAACFV010000031">
    <property type="protein sequence ID" value="KAF7510328.1"/>
    <property type="molecule type" value="Genomic_DNA"/>
</dbReference>
<keyword evidence="6" id="KW-1185">Reference proteome</keyword>
<organism evidence="5 6">
    <name type="scientific">Endocarpon pusillum</name>
    <dbReference type="NCBI Taxonomy" id="364733"/>
    <lineage>
        <taxon>Eukaryota</taxon>
        <taxon>Fungi</taxon>
        <taxon>Dikarya</taxon>
        <taxon>Ascomycota</taxon>
        <taxon>Pezizomycotina</taxon>
        <taxon>Eurotiomycetes</taxon>
        <taxon>Chaetothyriomycetidae</taxon>
        <taxon>Verrucariales</taxon>
        <taxon>Verrucariaceae</taxon>
        <taxon>Endocarpon</taxon>
    </lineage>
</organism>
<gene>
    <name evidence="5" type="ORF">GJ744_006824</name>
</gene>
<dbReference type="PANTHER" id="PTHR46310:SF7">
    <property type="entry name" value="AMIDASE 1"/>
    <property type="match status" value="1"/>
</dbReference>
<dbReference type="InterPro" id="IPR036928">
    <property type="entry name" value="AS_sf"/>
</dbReference>
<protein>
    <recommendedName>
        <fullName evidence="7">Amidase domain-containing protein</fullName>
    </recommendedName>
</protein>
<comment type="caution">
    <text evidence="5">The sequence shown here is derived from an EMBL/GenBank/DDBJ whole genome shotgun (WGS) entry which is preliminary data.</text>
</comment>
<dbReference type="Gene3D" id="3.90.1300.10">
    <property type="entry name" value="Amidase signature (AS) domain"/>
    <property type="match status" value="1"/>
</dbReference>
<evidence type="ECO:0000313" key="6">
    <source>
        <dbReference type="Proteomes" id="UP000606974"/>
    </source>
</evidence>
<accession>A0A8H7E6S8</accession>
<evidence type="ECO:0000256" key="2">
    <source>
        <dbReference type="SAM" id="SignalP"/>
    </source>
</evidence>
<dbReference type="InterPro" id="IPR023631">
    <property type="entry name" value="Amidase_dom"/>
</dbReference>
<feature type="signal peptide" evidence="2">
    <location>
        <begin position="1"/>
        <end position="23"/>
    </location>
</feature>
<dbReference type="OrthoDB" id="5423360at2759"/>
<dbReference type="PANTHER" id="PTHR46310">
    <property type="entry name" value="AMIDASE 1"/>
    <property type="match status" value="1"/>
</dbReference>
<evidence type="ECO:0000313" key="5">
    <source>
        <dbReference type="EMBL" id="KAF7510328.1"/>
    </source>
</evidence>
<evidence type="ECO:0000259" key="3">
    <source>
        <dbReference type="Pfam" id="PF01425"/>
    </source>
</evidence>
<feature type="region of interest" description="Disordered" evidence="1">
    <location>
        <begin position="292"/>
        <end position="313"/>
    </location>
</feature>
<feature type="domain" description="Amidase" evidence="3">
    <location>
        <begin position="211"/>
        <end position="371"/>
    </location>
</feature>
<dbReference type="Pfam" id="PF01425">
    <property type="entry name" value="Amidase"/>
    <property type="match status" value="1"/>
</dbReference>
<dbReference type="SUPFAM" id="SSF75304">
    <property type="entry name" value="Amidase signature (AS) enzymes"/>
    <property type="match status" value="1"/>
</dbReference>
<feature type="domain" description="Scytalone dehydratase-like protein Arp1 N-terminal" evidence="4">
    <location>
        <begin position="60"/>
        <end position="165"/>
    </location>
</feature>